<evidence type="ECO:0000313" key="2">
    <source>
        <dbReference type="EMBL" id="QEK11706.1"/>
    </source>
</evidence>
<evidence type="ECO:0000313" key="3">
    <source>
        <dbReference type="Proteomes" id="UP000324646"/>
    </source>
</evidence>
<proteinExistence type="predicted"/>
<protein>
    <submittedName>
        <fullName evidence="2">DUF882 domain-containing protein</fullName>
    </submittedName>
</protein>
<dbReference type="AlphaFoldDB" id="A0A5C0SD81"/>
<dbReference type="InterPro" id="IPR013230">
    <property type="entry name" value="Peptidase_M15A_C"/>
</dbReference>
<dbReference type="OrthoDB" id="5242612at2"/>
<accession>A0A5C0SD81</accession>
<organism evidence="2 3">
    <name type="scientific">Crassaminicella thermophila</name>
    <dbReference type="NCBI Taxonomy" id="2599308"/>
    <lineage>
        <taxon>Bacteria</taxon>
        <taxon>Bacillati</taxon>
        <taxon>Bacillota</taxon>
        <taxon>Clostridia</taxon>
        <taxon>Eubacteriales</taxon>
        <taxon>Clostridiaceae</taxon>
        <taxon>Crassaminicella</taxon>
    </lineage>
</organism>
<dbReference type="EMBL" id="CP042243">
    <property type="protein sequence ID" value="QEK11706.1"/>
    <property type="molecule type" value="Genomic_DNA"/>
</dbReference>
<dbReference type="Pfam" id="PF08291">
    <property type="entry name" value="Peptidase_M15_3"/>
    <property type="match status" value="1"/>
</dbReference>
<dbReference type="InterPro" id="IPR009045">
    <property type="entry name" value="Zn_M74/Hedgehog-like"/>
</dbReference>
<feature type="domain" description="Peptidase M15A C-terminal" evidence="1">
    <location>
        <begin position="14"/>
        <end position="132"/>
    </location>
</feature>
<dbReference type="Proteomes" id="UP000324646">
    <property type="component" value="Chromosome"/>
</dbReference>
<sequence length="145" mass="17127">MLKIQVYDGQITEHFNIKEFACKANMEVLLNAEVLDHIFRLEKFRVWYGRPMIINSGYRTPEYNKKIGGAEKSKHMKGIAADFALPMEELKKYDKSRIEEFYNNIKNKWFKLCEADGINGGVGFYDTFIHLDSRTDEQAFWDERK</sequence>
<dbReference type="Gene3D" id="3.30.1380.10">
    <property type="match status" value="1"/>
</dbReference>
<dbReference type="KEGG" id="crs:FQB35_04640"/>
<evidence type="ECO:0000259" key="1">
    <source>
        <dbReference type="Pfam" id="PF08291"/>
    </source>
</evidence>
<gene>
    <name evidence="2" type="ORF">FQB35_04640</name>
</gene>
<name>A0A5C0SD81_CRATE</name>
<dbReference type="RefSeq" id="WP_148808861.1">
    <property type="nucleotide sequence ID" value="NZ_CP042243.1"/>
</dbReference>
<dbReference type="SUPFAM" id="SSF55166">
    <property type="entry name" value="Hedgehog/DD-peptidase"/>
    <property type="match status" value="1"/>
</dbReference>
<keyword evidence="3" id="KW-1185">Reference proteome</keyword>
<reference evidence="2 3" key="1">
    <citation type="submission" date="2019-07" db="EMBL/GenBank/DDBJ databases">
        <title>Complete genome of Crassaminicella thermophila SY095.</title>
        <authorList>
            <person name="Li X."/>
        </authorList>
    </citation>
    <scope>NUCLEOTIDE SEQUENCE [LARGE SCALE GENOMIC DNA]</scope>
    <source>
        <strain evidence="2 3">SY095</strain>
    </source>
</reference>